<comment type="caution">
    <text evidence="2">The sequence shown here is derived from an EMBL/GenBank/DDBJ whole genome shotgun (WGS) entry which is preliminary data.</text>
</comment>
<sequence length="195" mass="22811">MGGFGVINFDQLHALSEAFVDLSRFVDYPDEETFNDESYDDFVKHYPETAQKPQLMAVIDELRQDDLLKQQAHYSNLFEMNKRYTLYMSYYKMTDSRERGTILAKLKMLYEMFGVTIDGNELADFLPMLLEFLAFGSFDNDPRRQDLKLAFQVIEDGTYELLKNAAADIDDPYFRLIQIIREELKSCVEVEVEAK</sequence>
<gene>
    <name evidence="2" type="ORF">FD04_GL000735</name>
</gene>
<dbReference type="InterPro" id="IPR003765">
    <property type="entry name" value="NO3_reductase_chaperone_NarJ"/>
</dbReference>
<name>A0A0R1LPI5_9LACO</name>
<dbReference type="STRING" id="1423776.FD04_GL000735"/>
<dbReference type="InterPro" id="IPR020945">
    <property type="entry name" value="DMSO/NO3_reduct_chaperone"/>
</dbReference>
<protein>
    <submittedName>
        <fullName evidence="2">Nitrate reductase molybdenum cofactor assembly chaperone</fullName>
    </submittedName>
</protein>
<dbReference type="InterPro" id="IPR036411">
    <property type="entry name" value="TorD-like_sf"/>
</dbReference>
<keyword evidence="3" id="KW-1185">Reference proteome</keyword>
<dbReference type="PATRIC" id="fig|1423776.4.peg.740"/>
<reference evidence="2 3" key="1">
    <citation type="journal article" date="2015" name="Genome Announc.">
        <title>Expanding the biotechnology potential of lactobacilli through comparative genomics of 213 strains and associated genera.</title>
        <authorList>
            <person name="Sun Z."/>
            <person name="Harris H.M."/>
            <person name="McCann A."/>
            <person name="Guo C."/>
            <person name="Argimon S."/>
            <person name="Zhang W."/>
            <person name="Yang X."/>
            <person name="Jeffery I.B."/>
            <person name="Cooney J.C."/>
            <person name="Kagawa T.F."/>
            <person name="Liu W."/>
            <person name="Song Y."/>
            <person name="Salvetti E."/>
            <person name="Wrobel A."/>
            <person name="Rasinkangas P."/>
            <person name="Parkhill J."/>
            <person name="Rea M.C."/>
            <person name="O'Sullivan O."/>
            <person name="Ritari J."/>
            <person name="Douillard F.P."/>
            <person name="Paul Ross R."/>
            <person name="Yang R."/>
            <person name="Briner A.E."/>
            <person name="Felis G.E."/>
            <person name="de Vos W.M."/>
            <person name="Barrangou R."/>
            <person name="Klaenhammer T.R."/>
            <person name="Caufield P.W."/>
            <person name="Cui Y."/>
            <person name="Zhang H."/>
            <person name="O'Toole P.W."/>
        </authorList>
    </citation>
    <scope>NUCLEOTIDE SEQUENCE [LARGE SCALE GENOMIC DNA]</scope>
    <source>
        <strain evidence="2 3">DSM 19909</strain>
    </source>
</reference>
<organism evidence="2 3">
    <name type="scientific">Secundilactobacillus odoratitofui DSM 19909 = JCM 15043</name>
    <dbReference type="NCBI Taxonomy" id="1423776"/>
    <lineage>
        <taxon>Bacteria</taxon>
        <taxon>Bacillati</taxon>
        <taxon>Bacillota</taxon>
        <taxon>Bacilli</taxon>
        <taxon>Lactobacillales</taxon>
        <taxon>Lactobacillaceae</taxon>
        <taxon>Secundilactobacillus</taxon>
    </lineage>
</organism>
<dbReference type="Proteomes" id="UP000051160">
    <property type="component" value="Unassembled WGS sequence"/>
</dbReference>
<dbReference type="GO" id="GO:0042128">
    <property type="term" value="P:nitrate assimilation"/>
    <property type="evidence" value="ECO:0007669"/>
    <property type="project" value="UniProtKB-KW"/>
</dbReference>
<evidence type="ECO:0000313" key="2">
    <source>
        <dbReference type="EMBL" id="KRK97765.1"/>
    </source>
</evidence>
<dbReference type="NCBIfam" id="TIGR00684">
    <property type="entry name" value="narJ"/>
    <property type="match status" value="1"/>
</dbReference>
<evidence type="ECO:0000256" key="1">
    <source>
        <dbReference type="ARBA" id="ARBA00023063"/>
    </source>
</evidence>
<dbReference type="SUPFAM" id="SSF89155">
    <property type="entry name" value="TorD-like"/>
    <property type="match status" value="1"/>
</dbReference>
<evidence type="ECO:0000313" key="3">
    <source>
        <dbReference type="Proteomes" id="UP000051160"/>
    </source>
</evidence>
<dbReference type="PANTHER" id="PTHR43680:SF2">
    <property type="entry name" value="NITRATE REDUCTASE MOLYBDENUM COFACTOR ASSEMBLY CHAPERONE NARJ"/>
    <property type="match status" value="1"/>
</dbReference>
<dbReference type="Gene3D" id="1.10.3480.10">
    <property type="entry name" value="TorD-like"/>
    <property type="match status" value="1"/>
</dbReference>
<accession>A0A0R1LPI5</accession>
<dbReference type="GO" id="GO:0051082">
    <property type="term" value="F:unfolded protein binding"/>
    <property type="evidence" value="ECO:0007669"/>
    <property type="project" value="InterPro"/>
</dbReference>
<keyword evidence="1" id="KW-0534">Nitrate assimilation</keyword>
<dbReference type="Pfam" id="PF02613">
    <property type="entry name" value="Nitrate_red_del"/>
    <property type="match status" value="1"/>
</dbReference>
<dbReference type="AlphaFoldDB" id="A0A0R1LPI5"/>
<dbReference type="EMBL" id="AZEE01000028">
    <property type="protein sequence ID" value="KRK97765.1"/>
    <property type="molecule type" value="Genomic_DNA"/>
</dbReference>
<dbReference type="PANTHER" id="PTHR43680">
    <property type="entry name" value="NITRATE REDUCTASE MOLYBDENUM COFACTOR ASSEMBLY CHAPERONE"/>
    <property type="match status" value="1"/>
</dbReference>
<dbReference type="GO" id="GO:0016530">
    <property type="term" value="F:metallochaperone activity"/>
    <property type="evidence" value="ECO:0007669"/>
    <property type="project" value="TreeGrafter"/>
</dbReference>
<dbReference type="GO" id="GO:0051131">
    <property type="term" value="P:chaperone-mediated protein complex assembly"/>
    <property type="evidence" value="ECO:0007669"/>
    <property type="project" value="InterPro"/>
</dbReference>
<proteinExistence type="predicted"/>